<keyword evidence="3" id="KW-1185">Reference proteome</keyword>
<dbReference type="AlphaFoldDB" id="A0A0B7NTN4"/>
<dbReference type="InterPro" id="IPR043502">
    <property type="entry name" value="DNA/RNA_pol_sf"/>
</dbReference>
<name>A0A0B7NTN4_9FUNG</name>
<dbReference type="Pfam" id="PF00078">
    <property type="entry name" value="RVT_1"/>
    <property type="match status" value="1"/>
</dbReference>
<evidence type="ECO:0000259" key="1">
    <source>
        <dbReference type="PROSITE" id="PS50878"/>
    </source>
</evidence>
<dbReference type="CDD" id="cd01650">
    <property type="entry name" value="RT_nLTR_like"/>
    <property type="match status" value="1"/>
</dbReference>
<accession>A0A0B7NTN4</accession>
<dbReference type="STRING" id="35722.A0A0B7NTN4"/>
<dbReference type="PANTHER" id="PTHR19446">
    <property type="entry name" value="REVERSE TRANSCRIPTASES"/>
    <property type="match status" value="1"/>
</dbReference>
<dbReference type="OrthoDB" id="2290079at2759"/>
<evidence type="ECO:0000313" key="2">
    <source>
        <dbReference type="EMBL" id="CEP18359.1"/>
    </source>
</evidence>
<dbReference type="Proteomes" id="UP000054107">
    <property type="component" value="Unassembled WGS sequence"/>
</dbReference>
<dbReference type="EMBL" id="LN733809">
    <property type="protein sequence ID" value="CEP18359.1"/>
    <property type="molecule type" value="Genomic_DNA"/>
</dbReference>
<organism evidence="2 3">
    <name type="scientific">Parasitella parasitica</name>
    <dbReference type="NCBI Taxonomy" id="35722"/>
    <lineage>
        <taxon>Eukaryota</taxon>
        <taxon>Fungi</taxon>
        <taxon>Fungi incertae sedis</taxon>
        <taxon>Mucoromycota</taxon>
        <taxon>Mucoromycotina</taxon>
        <taxon>Mucoromycetes</taxon>
        <taxon>Mucorales</taxon>
        <taxon>Mucorineae</taxon>
        <taxon>Mucoraceae</taxon>
        <taxon>Parasitella</taxon>
    </lineage>
</organism>
<sequence length="717" mass="81205">MASTKRPLASLDRLLDNISTSISTTHAALLTSEISLDEILTGVRRCPKISSPGRDGLPYPILRLILEHPLCQDLVYLVYNDALTKAISPRSWLETCIILLPKKGNLSNLANWRPISLINTDCKVFTRILNGRVIEASTTVINQLQAGFMPNRFIGDHGLALRVLMENASKCKHTGVGNAIDSIKAYNYVNEEYICSVLSRFGFPAAFTNCIRSLFFNTQIVINMNGFLTPSVHQRRGLRQGGAISPIHFNFALEPLILSILHDSSIQGYALSARPNHSTLSHTSHRPLKLFAYADDLLVLINSENELARVKDHLMCYSAASNSWVNLHKSGAFPMGGKSSLVPTEFHRSLQDMRFQWFDSECNYYLRYLGYPIFFTNVQRNIFCNETILKLQRSVDLHRTRAISVYGRAHMVNALFLSRFWHVLRVVPLPTYFLQKILSITYQFVTHRIFPRLKQSVLYHPKSTGGLSVIEIHAQQKVLQRRYVQALLLNNRQCSPIPNYLYELLTCYLQVKYGTNCHQVPLLFHSARQTSRARGLHAFSSIFKAIDSMPMAELGSHLGSFSLPTLLELPFLALCILTESSSSTFDNATLKSAKAYDFLQRGPSGSDLHFKLHKESRHPTLCLRLRGHLMTGTLRFYDSVPFSMLPTSGPSAHHSPVVPFELPILGLANPALRQMYLRSNPRFTNTFSSLSERPMKLFLATKMKSTSRNFWFRLIHN</sequence>
<dbReference type="PROSITE" id="PS50878">
    <property type="entry name" value="RT_POL"/>
    <property type="match status" value="1"/>
</dbReference>
<protein>
    <recommendedName>
        <fullName evidence="1">Reverse transcriptase domain-containing protein</fullName>
    </recommendedName>
</protein>
<feature type="domain" description="Reverse transcriptase" evidence="1">
    <location>
        <begin position="81"/>
        <end position="373"/>
    </location>
</feature>
<gene>
    <name evidence="2" type="primary">PARPA_12663.1 scaffold 45263</name>
</gene>
<dbReference type="SUPFAM" id="SSF56672">
    <property type="entry name" value="DNA/RNA polymerases"/>
    <property type="match status" value="1"/>
</dbReference>
<dbReference type="InterPro" id="IPR000477">
    <property type="entry name" value="RT_dom"/>
</dbReference>
<proteinExistence type="predicted"/>
<reference evidence="2 3" key="1">
    <citation type="submission" date="2014-09" db="EMBL/GenBank/DDBJ databases">
        <authorList>
            <person name="Ellenberger Sabrina"/>
        </authorList>
    </citation>
    <scope>NUCLEOTIDE SEQUENCE [LARGE SCALE GENOMIC DNA]</scope>
    <source>
        <strain evidence="2 3">CBS 412.66</strain>
    </source>
</reference>
<evidence type="ECO:0000313" key="3">
    <source>
        <dbReference type="Proteomes" id="UP000054107"/>
    </source>
</evidence>